<evidence type="ECO:0000256" key="1">
    <source>
        <dbReference type="ARBA" id="ARBA00007074"/>
    </source>
</evidence>
<keyword evidence="3" id="KW-0378">Hydrolase</keyword>
<evidence type="ECO:0000256" key="4">
    <source>
        <dbReference type="ARBA" id="ARBA00022807"/>
    </source>
</evidence>
<feature type="domain" description="NlpC/P60" evidence="5">
    <location>
        <begin position="133"/>
        <end position="261"/>
    </location>
</feature>
<evidence type="ECO:0000313" key="7">
    <source>
        <dbReference type="Proteomes" id="UP000184212"/>
    </source>
</evidence>
<dbReference type="InterPro" id="IPR051202">
    <property type="entry name" value="Peptidase_C40"/>
</dbReference>
<dbReference type="PANTHER" id="PTHR47053">
    <property type="entry name" value="MUREIN DD-ENDOPEPTIDASE MEPH-RELATED"/>
    <property type="match status" value="1"/>
</dbReference>
<keyword evidence="7" id="KW-1185">Reference proteome</keyword>
<dbReference type="InterPro" id="IPR038765">
    <property type="entry name" value="Papain-like_cys_pep_sf"/>
</dbReference>
<dbReference type="PANTHER" id="PTHR47053:SF1">
    <property type="entry name" value="MUREIN DD-ENDOPEPTIDASE MEPH-RELATED"/>
    <property type="match status" value="1"/>
</dbReference>
<keyword evidence="4" id="KW-0788">Thiol protease</keyword>
<protein>
    <submittedName>
        <fullName evidence="6">SH3 domain-containing protein</fullName>
    </submittedName>
</protein>
<dbReference type="EMBL" id="FQWQ01000003">
    <property type="protein sequence ID" value="SHH58131.1"/>
    <property type="molecule type" value="Genomic_DNA"/>
</dbReference>
<dbReference type="Proteomes" id="UP000184212">
    <property type="component" value="Unassembled WGS sequence"/>
</dbReference>
<dbReference type="GO" id="GO:0008234">
    <property type="term" value="F:cysteine-type peptidase activity"/>
    <property type="evidence" value="ECO:0007669"/>
    <property type="project" value="UniProtKB-KW"/>
</dbReference>
<comment type="similarity">
    <text evidence="1">Belongs to the peptidase C40 family.</text>
</comment>
<proteinExistence type="inferred from homology"/>
<dbReference type="OrthoDB" id="9813368at2"/>
<reference evidence="6 7" key="1">
    <citation type="submission" date="2016-11" db="EMBL/GenBank/DDBJ databases">
        <authorList>
            <person name="Jaros S."/>
            <person name="Januszkiewicz K."/>
            <person name="Wedrychowicz H."/>
        </authorList>
    </citation>
    <scope>NUCLEOTIDE SEQUENCE [LARGE SCALE GENOMIC DNA]</scope>
    <source>
        <strain evidence="6 7">DSM 24574</strain>
    </source>
</reference>
<dbReference type="InterPro" id="IPR041382">
    <property type="entry name" value="SH3_16"/>
</dbReference>
<dbReference type="Gene3D" id="2.30.30.40">
    <property type="entry name" value="SH3 Domains"/>
    <property type="match status" value="1"/>
</dbReference>
<dbReference type="AlphaFoldDB" id="A0A1M5U5J5"/>
<dbReference type="Pfam" id="PF00877">
    <property type="entry name" value="NLPC_P60"/>
    <property type="match status" value="1"/>
</dbReference>
<dbReference type="STRING" id="947013.SAMN04488109_4468"/>
<dbReference type="Gene3D" id="3.90.1720.10">
    <property type="entry name" value="endopeptidase domain like (from Nostoc punctiforme)"/>
    <property type="match status" value="1"/>
</dbReference>
<name>A0A1M5U5J5_9BACT</name>
<dbReference type="PROSITE" id="PS51935">
    <property type="entry name" value="NLPC_P60"/>
    <property type="match status" value="1"/>
</dbReference>
<keyword evidence="2" id="KW-0645">Protease</keyword>
<gene>
    <name evidence="6" type="ORF">SAMN04488109_4468</name>
</gene>
<evidence type="ECO:0000259" key="5">
    <source>
        <dbReference type="PROSITE" id="PS51935"/>
    </source>
</evidence>
<dbReference type="GO" id="GO:0006508">
    <property type="term" value="P:proteolysis"/>
    <property type="evidence" value="ECO:0007669"/>
    <property type="project" value="UniProtKB-KW"/>
</dbReference>
<dbReference type="RefSeq" id="WP_073138379.1">
    <property type="nucleotide sequence ID" value="NZ_FQWQ01000003.1"/>
</dbReference>
<dbReference type="Pfam" id="PF18348">
    <property type="entry name" value="SH3_16"/>
    <property type="match status" value="1"/>
</dbReference>
<dbReference type="InterPro" id="IPR000064">
    <property type="entry name" value="NLP_P60_dom"/>
</dbReference>
<dbReference type="SUPFAM" id="SSF54001">
    <property type="entry name" value="Cysteine proteinases"/>
    <property type="match status" value="1"/>
</dbReference>
<organism evidence="6 7">
    <name type="scientific">Chryseolinea serpens</name>
    <dbReference type="NCBI Taxonomy" id="947013"/>
    <lineage>
        <taxon>Bacteria</taxon>
        <taxon>Pseudomonadati</taxon>
        <taxon>Bacteroidota</taxon>
        <taxon>Cytophagia</taxon>
        <taxon>Cytophagales</taxon>
        <taxon>Fulvivirgaceae</taxon>
        <taxon>Chryseolinea</taxon>
    </lineage>
</organism>
<accession>A0A1M5U5J5</accession>
<evidence type="ECO:0000256" key="2">
    <source>
        <dbReference type="ARBA" id="ARBA00022670"/>
    </source>
</evidence>
<sequence>MEIQDYGVCRLSVVPVRAGAADQSEQVTQLLFGDHYEVLSQADDKKWIRIRVHFDQYEGWIDARQHHTISHDYFEYLNRAEFKITTDITTSILYNKSPQIILMGSMIPISSSELFKMEEQFAFNGEAKNLGQKREFEFMRSAAMKYLNAPYQWGGKSPFGIDCSGFVQMVFKVCGFRLFRDSSQQANQGKSVKQFGDSRPGDLVFFKNKEDKIHHVGILLEEDKIIHASGRVRIDHLNDEGILNVETKIYTHQFSHIRRILTD</sequence>
<evidence type="ECO:0000256" key="3">
    <source>
        <dbReference type="ARBA" id="ARBA00022801"/>
    </source>
</evidence>
<evidence type="ECO:0000313" key="6">
    <source>
        <dbReference type="EMBL" id="SHH58131.1"/>
    </source>
</evidence>